<evidence type="ECO:0000313" key="8">
    <source>
        <dbReference type="Proteomes" id="UP000016801"/>
    </source>
</evidence>
<dbReference type="STRING" id="1111077.M1VVC2"/>
<evidence type="ECO:0000256" key="1">
    <source>
        <dbReference type="ARBA" id="ARBA00022723"/>
    </source>
</evidence>
<name>M1VVC2_CLAP2</name>
<dbReference type="GO" id="GO:0008270">
    <property type="term" value="F:zinc ion binding"/>
    <property type="evidence" value="ECO:0007669"/>
    <property type="project" value="UniProtKB-KW"/>
</dbReference>
<sequence>MQNQANRTLYALQDVPGKGKGLVATKDIPKGTRITSEQALFTISGYKTLGVKDQGRLIRQQLDALSSDQRNTFMSLHNAHPFDDAADQHYGIFSTNCLPLDEIQAGIFLEACRANHDCENNVVYGWNNIIKRMTLHAMRDIRSGEEITASYVSRLKSRKDRQATLNRSFGFTCVCRICTLPELESQERDAMVHQTVAMEEMGMGICSKLPTEALRCFRASLMFHNSEHGREDPFFAQAHMNVATSFILHGDLARARFFAEKAAAVHKTVFGNDSQDTAYYTAIARDPRRYRNYGFSMKWKTAVDEAPQGLGPIDFEKWLWERQIPDGLAGFLVLPLKSSIIEGGSSKQRHWCFLGQIVDIEFLDHLVFSMRDMHGKERPLHFCTEEEGRELTTSPYQKGYSVAVIDAVQWVFDVGGPVDSAGIRLEDPRMIKIFPLPLALMLSLGDQIRRFSIRQRDNMRKCHGCGKNAAAVSMKRCGKCSSVWYCNKECQTAGWTTKKHKSDCKFLKDPDLRALFLFKWDEAQVCDGFPLRVAE</sequence>
<dbReference type="AlphaFoldDB" id="M1VVC2"/>
<protein>
    <submittedName>
        <fullName evidence="7">Uncharacterized protein</fullName>
    </submittedName>
</protein>
<keyword evidence="2 4" id="KW-0863">Zinc-finger</keyword>
<accession>M1VVC2</accession>
<evidence type="ECO:0000256" key="3">
    <source>
        <dbReference type="ARBA" id="ARBA00022833"/>
    </source>
</evidence>
<feature type="domain" description="SET" evidence="5">
    <location>
        <begin position="7"/>
        <end position="152"/>
    </location>
</feature>
<keyword evidence="8" id="KW-1185">Reference proteome</keyword>
<dbReference type="InterPro" id="IPR001214">
    <property type="entry name" value="SET_dom"/>
</dbReference>
<dbReference type="InterPro" id="IPR011990">
    <property type="entry name" value="TPR-like_helical_dom_sf"/>
</dbReference>
<dbReference type="InterPro" id="IPR053185">
    <property type="entry name" value="SET_domain_protein"/>
</dbReference>
<dbReference type="CDD" id="cd20071">
    <property type="entry name" value="SET_SMYD"/>
    <property type="match status" value="1"/>
</dbReference>
<dbReference type="PROSITE" id="PS01360">
    <property type="entry name" value="ZF_MYND_1"/>
    <property type="match status" value="1"/>
</dbReference>
<dbReference type="HOGENOM" id="CLU_037221_0_0_1"/>
<evidence type="ECO:0000256" key="4">
    <source>
        <dbReference type="PROSITE-ProRule" id="PRU00134"/>
    </source>
</evidence>
<proteinExistence type="predicted"/>
<gene>
    <name evidence="7" type="ORF">CPUR_02960</name>
</gene>
<dbReference type="Proteomes" id="UP000016801">
    <property type="component" value="Unassembled WGS sequence"/>
</dbReference>
<dbReference type="Pfam" id="PF01753">
    <property type="entry name" value="zf-MYND"/>
    <property type="match status" value="1"/>
</dbReference>
<dbReference type="PROSITE" id="PS50280">
    <property type="entry name" value="SET"/>
    <property type="match status" value="1"/>
</dbReference>
<evidence type="ECO:0000256" key="2">
    <source>
        <dbReference type="ARBA" id="ARBA00022771"/>
    </source>
</evidence>
<dbReference type="Pfam" id="PF00856">
    <property type="entry name" value="SET"/>
    <property type="match status" value="1"/>
</dbReference>
<organism evidence="7 8">
    <name type="scientific">Claviceps purpurea (strain 20.1)</name>
    <name type="common">Ergot fungus</name>
    <name type="synonym">Sphacelia segetum</name>
    <dbReference type="NCBI Taxonomy" id="1111077"/>
    <lineage>
        <taxon>Eukaryota</taxon>
        <taxon>Fungi</taxon>
        <taxon>Dikarya</taxon>
        <taxon>Ascomycota</taxon>
        <taxon>Pezizomycotina</taxon>
        <taxon>Sordariomycetes</taxon>
        <taxon>Hypocreomycetidae</taxon>
        <taxon>Hypocreales</taxon>
        <taxon>Clavicipitaceae</taxon>
        <taxon>Claviceps</taxon>
    </lineage>
</organism>
<dbReference type="InterPro" id="IPR046341">
    <property type="entry name" value="SET_dom_sf"/>
</dbReference>
<dbReference type="VEuPathDB" id="FungiDB:CPUR_02960"/>
<comment type="caution">
    <text evidence="7">The sequence shown here is derived from an EMBL/GenBank/DDBJ whole genome shotgun (WGS) entry which is preliminary data.</text>
</comment>
<dbReference type="SUPFAM" id="SSF82199">
    <property type="entry name" value="SET domain"/>
    <property type="match status" value="1"/>
</dbReference>
<evidence type="ECO:0000313" key="7">
    <source>
        <dbReference type="EMBL" id="CCE29267.1"/>
    </source>
</evidence>
<dbReference type="eggNOG" id="KOG2084">
    <property type="taxonomic scope" value="Eukaryota"/>
</dbReference>
<dbReference type="SUPFAM" id="SSF144232">
    <property type="entry name" value="HIT/MYND zinc finger-like"/>
    <property type="match status" value="1"/>
</dbReference>
<dbReference type="PROSITE" id="PS50865">
    <property type="entry name" value="ZF_MYND_2"/>
    <property type="match status" value="1"/>
</dbReference>
<evidence type="ECO:0000259" key="6">
    <source>
        <dbReference type="PROSITE" id="PS50865"/>
    </source>
</evidence>
<dbReference type="PANTHER" id="PTHR47332:SF2">
    <property type="entry name" value="SET-6"/>
    <property type="match status" value="1"/>
</dbReference>
<dbReference type="PANTHER" id="PTHR47332">
    <property type="entry name" value="SET DOMAIN-CONTAINING PROTEIN 5"/>
    <property type="match status" value="1"/>
</dbReference>
<dbReference type="InterPro" id="IPR002893">
    <property type="entry name" value="Znf_MYND"/>
</dbReference>
<dbReference type="Gene3D" id="2.170.270.10">
    <property type="entry name" value="SET domain"/>
    <property type="match status" value="1"/>
</dbReference>
<dbReference type="SMART" id="SM00317">
    <property type="entry name" value="SET"/>
    <property type="match status" value="1"/>
</dbReference>
<keyword evidence="3" id="KW-0862">Zinc</keyword>
<dbReference type="Gene3D" id="1.25.40.10">
    <property type="entry name" value="Tetratricopeptide repeat domain"/>
    <property type="match status" value="1"/>
</dbReference>
<dbReference type="Gene3D" id="6.10.140.2220">
    <property type="match status" value="1"/>
</dbReference>
<dbReference type="EMBL" id="CAGA01000013">
    <property type="protein sequence ID" value="CCE29267.1"/>
    <property type="molecule type" value="Genomic_DNA"/>
</dbReference>
<reference evidence="7 8" key="1">
    <citation type="journal article" date="2013" name="PLoS Genet.">
        <title>Plant-symbiotic fungi as chemical engineers: Multi-genome analysis of the Clavicipitaceae reveals dynamics of alkaloid loci.</title>
        <authorList>
            <person name="Schardl C.L."/>
            <person name="Young C.A."/>
            <person name="Hesse U."/>
            <person name="Amyotte S.G."/>
            <person name="Andreeva K."/>
            <person name="Calie P.J."/>
            <person name="Fleetwood D.J."/>
            <person name="Haws D.C."/>
            <person name="Moore N."/>
            <person name="Oeser B."/>
            <person name="Panaccione D.G."/>
            <person name="Schweri K.K."/>
            <person name="Voisey C.R."/>
            <person name="Farman M.L."/>
            <person name="Jaromczyk J.W."/>
            <person name="Roe B.A."/>
            <person name="O'Sullivan D.M."/>
            <person name="Scott B."/>
            <person name="Tudzynski P."/>
            <person name="An Z."/>
            <person name="Arnaoudova E.G."/>
            <person name="Bullock C.T."/>
            <person name="Charlton N.D."/>
            <person name="Chen L."/>
            <person name="Cox M."/>
            <person name="Dinkins R.D."/>
            <person name="Florea S."/>
            <person name="Glenn A.E."/>
            <person name="Gordon A."/>
            <person name="Gueldener U."/>
            <person name="Harris D.R."/>
            <person name="Hollin W."/>
            <person name="Jaromczyk J."/>
            <person name="Johnson R.D."/>
            <person name="Khan A.K."/>
            <person name="Leistner E."/>
            <person name="Leuchtmann A."/>
            <person name="Li C."/>
            <person name="Liu J."/>
            <person name="Liu J."/>
            <person name="Liu M."/>
            <person name="Mace W."/>
            <person name="Machado C."/>
            <person name="Nagabhyru P."/>
            <person name="Pan J."/>
            <person name="Schmid J."/>
            <person name="Sugawara K."/>
            <person name="Steiner U."/>
            <person name="Takach J.E."/>
            <person name="Tanaka E."/>
            <person name="Webb J.S."/>
            <person name="Wilson E.V."/>
            <person name="Wiseman J.L."/>
            <person name="Yoshida R."/>
            <person name="Zeng Z."/>
        </authorList>
    </citation>
    <scope>NUCLEOTIDE SEQUENCE [LARGE SCALE GENOMIC DNA]</scope>
    <source>
        <strain evidence="7 8">20.1</strain>
    </source>
</reference>
<evidence type="ECO:0000259" key="5">
    <source>
        <dbReference type="PROSITE" id="PS50280"/>
    </source>
</evidence>
<keyword evidence="1" id="KW-0479">Metal-binding</keyword>
<dbReference type="OrthoDB" id="265717at2759"/>
<feature type="domain" description="MYND-type" evidence="6">
    <location>
        <begin position="462"/>
        <end position="504"/>
    </location>
</feature>